<evidence type="ECO:0000313" key="1">
    <source>
        <dbReference type="EMBL" id="KAF5795014.1"/>
    </source>
</evidence>
<name>A0A9K3IF24_HELAN</name>
<evidence type="ECO:0000313" key="2">
    <source>
        <dbReference type="Proteomes" id="UP000215914"/>
    </source>
</evidence>
<dbReference type="AlphaFoldDB" id="A0A9K3IF24"/>
<gene>
    <name evidence="1" type="ORF">HanXRQr2_Chr08g0334801</name>
</gene>
<protein>
    <submittedName>
        <fullName evidence="1">Uncharacterized protein</fullName>
    </submittedName>
</protein>
<sequence>MKHIALDYRLVREQITAGHLRVLHISSSDQLADMLTKPLPRALFLRKRSKIGISSGASILRGRIKDPVNCSTIPQ</sequence>
<dbReference type="Gramene" id="mRNA:HanXRQr2_Chr08g0334801">
    <property type="protein sequence ID" value="CDS:HanXRQr2_Chr08g0334801.1"/>
    <property type="gene ID" value="HanXRQr2_Chr08g0334801"/>
</dbReference>
<dbReference type="Proteomes" id="UP000215914">
    <property type="component" value="Unassembled WGS sequence"/>
</dbReference>
<keyword evidence="2" id="KW-1185">Reference proteome</keyword>
<organism evidence="1 2">
    <name type="scientific">Helianthus annuus</name>
    <name type="common">Common sunflower</name>
    <dbReference type="NCBI Taxonomy" id="4232"/>
    <lineage>
        <taxon>Eukaryota</taxon>
        <taxon>Viridiplantae</taxon>
        <taxon>Streptophyta</taxon>
        <taxon>Embryophyta</taxon>
        <taxon>Tracheophyta</taxon>
        <taxon>Spermatophyta</taxon>
        <taxon>Magnoliopsida</taxon>
        <taxon>eudicotyledons</taxon>
        <taxon>Gunneridae</taxon>
        <taxon>Pentapetalae</taxon>
        <taxon>asterids</taxon>
        <taxon>campanulids</taxon>
        <taxon>Asterales</taxon>
        <taxon>Asteraceae</taxon>
        <taxon>Asteroideae</taxon>
        <taxon>Heliantheae alliance</taxon>
        <taxon>Heliantheae</taxon>
        <taxon>Helianthus</taxon>
    </lineage>
</organism>
<reference evidence="1" key="2">
    <citation type="submission" date="2020-06" db="EMBL/GenBank/DDBJ databases">
        <title>Helianthus annuus Genome sequencing and assembly Release 2.</title>
        <authorList>
            <person name="Gouzy J."/>
            <person name="Langlade N."/>
            <person name="Munos S."/>
        </authorList>
    </citation>
    <scope>NUCLEOTIDE SEQUENCE</scope>
    <source>
        <tissue evidence="1">Leaves</tissue>
    </source>
</reference>
<proteinExistence type="predicted"/>
<dbReference type="EMBL" id="MNCJ02000323">
    <property type="protein sequence ID" value="KAF5795014.1"/>
    <property type="molecule type" value="Genomic_DNA"/>
</dbReference>
<reference evidence="1" key="1">
    <citation type="journal article" date="2017" name="Nature">
        <title>The sunflower genome provides insights into oil metabolism, flowering and Asterid evolution.</title>
        <authorList>
            <person name="Badouin H."/>
            <person name="Gouzy J."/>
            <person name="Grassa C.J."/>
            <person name="Murat F."/>
            <person name="Staton S.E."/>
            <person name="Cottret L."/>
            <person name="Lelandais-Briere C."/>
            <person name="Owens G.L."/>
            <person name="Carrere S."/>
            <person name="Mayjonade B."/>
            <person name="Legrand L."/>
            <person name="Gill N."/>
            <person name="Kane N.C."/>
            <person name="Bowers J.E."/>
            <person name="Hubner S."/>
            <person name="Bellec A."/>
            <person name="Berard A."/>
            <person name="Berges H."/>
            <person name="Blanchet N."/>
            <person name="Boniface M.C."/>
            <person name="Brunel D."/>
            <person name="Catrice O."/>
            <person name="Chaidir N."/>
            <person name="Claudel C."/>
            <person name="Donnadieu C."/>
            <person name="Faraut T."/>
            <person name="Fievet G."/>
            <person name="Helmstetter N."/>
            <person name="King M."/>
            <person name="Knapp S.J."/>
            <person name="Lai Z."/>
            <person name="Le Paslier M.C."/>
            <person name="Lippi Y."/>
            <person name="Lorenzon L."/>
            <person name="Mandel J.R."/>
            <person name="Marage G."/>
            <person name="Marchand G."/>
            <person name="Marquand E."/>
            <person name="Bret-Mestries E."/>
            <person name="Morien E."/>
            <person name="Nambeesan S."/>
            <person name="Nguyen T."/>
            <person name="Pegot-Espagnet P."/>
            <person name="Pouilly N."/>
            <person name="Raftis F."/>
            <person name="Sallet E."/>
            <person name="Schiex T."/>
            <person name="Thomas J."/>
            <person name="Vandecasteele C."/>
            <person name="Vares D."/>
            <person name="Vear F."/>
            <person name="Vautrin S."/>
            <person name="Crespi M."/>
            <person name="Mangin B."/>
            <person name="Burke J.M."/>
            <person name="Salse J."/>
            <person name="Munos S."/>
            <person name="Vincourt P."/>
            <person name="Rieseberg L.H."/>
            <person name="Langlade N.B."/>
        </authorList>
    </citation>
    <scope>NUCLEOTIDE SEQUENCE</scope>
    <source>
        <tissue evidence="1">Leaves</tissue>
    </source>
</reference>
<comment type="caution">
    <text evidence="1">The sequence shown here is derived from an EMBL/GenBank/DDBJ whole genome shotgun (WGS) entry which is preliminary data.</text>
</comment>
<accession>A0A9K3IF24</accession>